<comment type="caution">
    <text evidence="1">The sequence shown here is derived from an EMBL/GenBank/DDBJ whole genome shotgun (WGS) entry which is preliminary data.</text>
</comment>
<sequence>MLIGWVFVYKNSRALARQSEINSMAAALEKTLQEIADENYKFWKDTDADDQSQLEKSRIFNAYIEYRCNIVEKKVSLLFDKAKDCLNPAVECSPFPTKSVELIAKIRDRSTMNSENVVAVKDRYARISSINHLTLKMFTEINSFISLRFQPMDEWEFHSRY</sequence>
<gene>
    <name evidence="1" type="ORF">EFK07_03430</name>
</gene>
<accession>A0A3M8TNP6</accession>
<organism evidence="1 2">
    <name type="scientific">Pseudomonas putida</name>
    <name type="common">Arthrobacter siderocapsulatus</name>
    <dbReference type="NCBI Taxonomy" id="303"/>
    <lineage>
        <taxon>Bacteria</taxon>
        <taxon>Pseudomonadati</taxon>
        <taxon>Pseudomonadota</taxon>
        <taxon>Gammaproteobacteria</taxon>
        <taxon>Pseudomonadales</taxon>
        <taxon>Pseudomonadaceae</taxon>
        <taxon>Pseudomonas</taxon>
    </lineage>
</organism>
<dbReference type="Proteomes" id="UP000278162">
    <property type="component" value="Unassembled WGS sequence"/>
</dbReference>
<evidence type="ECO:0000313" key="1">
    <source>
        <dbReference type="EMBL" id="RNF93736.1"/>
    </source>
</evidence>
<protein>
    <submittedName>
        <fullName evidence="1">Uncharacterized protein</fullName>
    </submittedName>
</protein>
<dbReference type="EMBL" id="RJAI01000003">
    <property type="protein sequence ID" value="RNF93736.1"/>
    <property type="molecule type" value="Genomic_DNA"/>
</dbReference>
<name>A0A3M8TNP6_PSEPU</name>
<evidence type="ECO:0000313" key="2">
    <source>
        <dbReference type="Proteomes" id="UP000278162"/>
    </source>
</evidence>
<proteinExistence type="predicted"/>
<reference evidence="1 2" key="1">
    <citation type="submission" date="2018-10" db="EMBL/GenBank/DDBJ databases">
        <title>An outbreak of IMP-63 producing strain in France.</title>
        <authorList>
            <person name="Bour M."/>
            <person name="Liapis E."/>
            <person name="Plesiat P."/>
        </authorList>
    </citation>
    <scope>NUCLEOTIDE SEQUENCE [LARGE SCALE GENOMIC DNA]</scope>
    <source>
        <strain evidence="1 2">12917</strain>
    </source>
</reference>
<dbReference type="AlphaFoldDB" id="A0A3M8TNP6"/>